<feature type="binding site" evidence="8">
    <location>
        <begin position="245"/>
        <end position="247"/>
    </location>
    <ligand>
        <name>substrate</name>
    </ligand>
</feature>
<dbReference type="RefSeq" id="WP_184255060.1">
    <property type="nucleotide sequence ID" value="NZ_JACHIO010000007.1"/>
</dbReference>
<feature type="binding site" evidence="8">
    <location>
        <position position="139"/>
    </location>
    <ligand>
        <name>substrate</name>
    </ligand>
</feature>
<evidence type="ECO:0000313" key="10">
    <source>
        <dbReference type="EMBL" id="MBB5063694.1"/>
    </source>
</evidence>
<reference evidence="10 11" key="1">
    <citation type="submission" date="2020-08" db="EMBL/GenBank/DDBJ databases">
        <title>Genomic Encyclopedia of Type Strains, Phase IV (KMG-V): Genome sequencing to study the core and pangenomes of soil and plant-associated prokaryotes.</title>
        <authorList>
            <person name="Whitman W."/>
        </authorList>
    </citation>
    <scope>NUCLEOTIDE SEQUENCE [LARGE SCALE GENOMIC DNA]</scope>
    <source>
        <strain evidence="10 11">X5P3</strain>
    </source>
</reference>
<protein>
    <submittedName>
        <fullName evidence="10">Serine protease Do</fullName>
        <ecNumber evidence="10">3.4.21.107</ecNumber>
    </submittedName>
</protein>
<dbReference type="PRINTS" id="PR00834">
    <property type="entry name" value="PROTEASES2C"/>
</dbReference>
<dbReference type="SUPFAM" id="SSF50156">
    <property type="entry name" value="PDZ domain-like"/>
    <property type="match status" value="2"/>
</dbReference>
<feature type="active site" description="Charge relay system" evidence="7">
    <location>
        <position position="139"/>
    </location>
</feature>
<evidence type="ECO:0000256" key="1">
    <source>
        <dbReference type="ARBA" id="ARBA00010541"/>
    </source>
</evidence>
<keyword evidence="4" id="KW-0677">Repeat</keyword>
<dbReference type="EC" id="3.4.21.107" evidence="10"/>
<evidence type="ECO:0000313" key="11">
    <source>
        <dbReference type="Proteomes" id="UP000584867"/>
    </source>
</evidence>
<dbReference type="PROSITE" id="PS50106">
    <property type="entry name" value="PDZ"/>
    <property type="match status" value="2"/>
</dbReference>
<dbReference type="GO" id="GO:0004252">
    <property type="term" value="F:serine-type endopeptidase activity"/>
    <property type="evidence" value="ECO:0007669"/>
    <property type="project" value="InterPro"/>
</dbReference>
<feature type="domain" description="PDZ" evidence="9">
    <location>
        <begin position="291"/>
        <end position="382"/>
    </location>
</feature>
<dbReference type="GO" id="GO:0006508">
    <property type="term" value="P:proteolysis"/>
    <property type="evidence" value="ECO:0007669"/>
    <property type="project" value="UniProtKB-KW"/>
</dbReference>
<sequence length="512" mass="53250">MPLATNELVERAKRSFLPLSLCAATVLGIALFSTHYGVHASTVTASPLDDHSVAALTSLDTAMETLAARVTPAVVNIAVTSRGSEEETSAQGQQEVPPGFAQFFGQGGGMQAPQQPQLQHGIGSGVIISPDGYIVTNNHVVDGATQIKVTLHDRRVLTGKVVGVDKLTDLAVVKVNATNLPAISWGDSSKLQPGQTVLAFGSPFGYFQFSVTRGIVSAVNRPNPYSDDARKPGGYIQVDAAINPGNSGGPLVNAHGELVGINTFIISNDGSFAGAGFAIPAQIARATTAQLIAHGKVDHGYLGISMNDVTPDNAHFFNLPDASGAIVSQVTQDSPASRAGIQQGDVIHQLNGQPINNGSALQVAVSEDTPGTKIELGVLRNGKSMTVNITVGQFKANREVAQGHGEDSGLQSGKLGLSVSELTAETRQQINAPDQLHGVVVQSVRPASPAEDAGLQPGDVILEVNRQPASSANQFLGEIHGNSAGKDLLLTVWSKGNVSYRTISPEAENQNG</sequence>
<dbReference type="InterPro" id="IPR036034">
    <property type="entry name" value="PDZ_sf"/>
</dbReference>
<feature type="domain" description="PDZ" evidence="9">
    <location>
        <begin position="412"/>
        <end position="465"/>
    </location>
</feature>
<evidence type="ECO:0000256" key="5">
    <source>
        <dbReference type="ARBA" id="ARBA00022801"/>
    </source>
</evidence>
<dbReference type="InterPro" id="IPR001478">
    <property type="entry name" value="PDZ"/>
</dbReference>
<dbReference type="CDD" id="cd10839">
    <property type="entry name" value="cpPDZ1_DegP-like"/>
    <property type="match status" value="1"/>
</dbReference>
<dbReference type="InterPro" id="IPR011782">
    <property type="entry name" value="Pept_S1C_Do"/>
</dbReference>
<dbReference type="Proteomes" id="UP000584867">
    <property type="component" value="Unassembled WGS sequence"/>
</dbReference>
<keyword evidence="6" id="KW-0720">Serine protease</keyword>
<comment type="similarity">
    <text evidence="1">Belongs to the peptidase S1C family.</text>
</comment>
<keyword evidence="3" id="KW-0732">Signal</keyword>
<evidence type="ECO:0000259" key="9">
    <source>
        <dbReference type="PROSITE" id="PS50106"/>
    </source>
</evidence>
<dbReference type="Gene3D" id="2.40.10.120">
    <property type="match status" value="1"/>
</dbReference>
<evidence type="ECO:0000256" key="8">
    <source>
        <dbReference type="PIRSR" id="PIRSR611782-2"/>
    </source>
</evidence>
<evidence type="ECO:0000256" key="3">
    <source>
        <dbReference type="ARBA" id="ARBA00022729"/>
    </source>
</evidence>
<evidence type="ECO:0000256" key="4">
    <source>
        <dbReference type="ARBA" id="ARBA00022737"/>
    </source>
</evidence>
<dbReference type="NCBIfam" id="TIGR02037">
    <property type="entry name" value="degP_htrA_DO"/>
    <property type="match status" value="1"/>
</dbReference>
<feature type="active site" description="Charge relay system" evidence="7">
    <location>
        <position position="169"/>
    </location>
</feature>
<proteinExistence type="inferred from homology"/>
<comment type="caution">
    <text evidence="10">The sequence shown here is derived from an EMBL/GenBank/DDBJ whole genome shotgun (WGS) entry which is preliminary data.</text>
</comment>
<dbReference type="Pfam" id="PF13365">
    <property type="entry name" value="Trypsin_2"/>
    <property type="match status" value="1"/>
</dbReference>
<feature type="binding site" evidence="8">
    <location>
        <position position="169"/>
    </location>
    <ligand>
        <name>substrate</name>
    </ligand>
</feature>
<gene>
    <name evidence="10" type="ORF">HDF15_002039</name>
</gene>
<evidence type="ECO:0000256" key="2">
    <source>
        <dbReference type="ARBA" id="ARBA00022670"/>
    </source>
</evidence>
<keyword evidence="2 10" id="KW-0645">Protease</keyword>
<dbReference type="SMART" id="SM00228">
    <property type="entry name" value="PDZ"/>
    <property type="match status" value="2"/>
</dbReference>
<dbReference type="SUPFAM" id="SSF50494">
    <property type="entry name" value="Trypsin-like serine proteases"/>
    <property type="match status" value="1"/>
</dbReference>
<dbReference type="InterPro" id="IPR009003">
    <property type="entry name" value="Peptidase_S1_PA"/>
</dbReference>
<dbReference type="CDD" id="cd06779">
    <property type="entry name" value="cpPDZ_Deg_HtrA-like"/>
    <property type="match status" value="1"/>
</dbReference>
<feature type="active site" description="Charge relay system" evidence="7">
    <location>
        <position position="247"/>
    </location>
</feature>
<evidence type="ECO:0000256" key="7">
    <source>
        <dbReference type="PIRSR" id="PIRSR611782-1"/>
    </source>
</evidence>
<organism evidence="10 11">
    <name type="scientific">Granulicella mallensis</name>
    <dbReference type="NCBI Taxonomy" id="940614"/>
    <lineage>
        <taxon>Bacteria</taxon>
        <taxon>Pseudomonadati</taxon>
        <taxon>Acidobacteriota</taxon>
        <taxon>Terriglobia</taxon>
        <taxon>Terriglobales</taxon>
        <taxon>Acidobacteriaceae</taxon>
        <taxon>Granulicella</taxon>
    </lineage>
</organism>
<name>A0A7W8E9K4_9BACT</name>
<dbReference type="EMBL" id="JACHIO010000007">
    <property type="protein sequence ID" value="MBB5063694.1"/>
    <property type="molecule type" value="Genomic_DNA"/>
</dbReference>
<dbReference type="PANTHER" id="PTHR22939:SF129">
    <property type="entry name" value="SERINE PROTEASE HTRA2, MITOCHONDRIAL"/>
    <property type="match status" value="1"/>
</dbReference>
<keyword evidence="5 10" id="KW-0378">Hydrolase</keyword>
<dbReference type="Pfam" id="PF13180">
    <property type="entry name" value="PDZ_2"/>
    <property type="match status" value="2"/>
</dbReference>
<dbReference type="Gene3D" id="2.30.42.10">
    <property type="match status" value="2"/>
</dbReference>
<evidence type="ECO:0000256" key="6">
    <source>
        <dbReference type="ARBA" id="ARBA00022825"/>
    </source>
</evidence>
<dbReference type="PANTHER" id="PTHR22939">
    <property type="entry name" value="SERINE PROTEASE FAMILY S1C HTRA-RELATED"/>
    <property type="match status" value="1"/>
</dbReference>
<dbReference type="AlphaFoldDB" id="A0A7W8E9K4"/>
<accession>A0A7W8E9K4</accession>
<dbReference type="InterPro" id="IPR001940">
    <property type="entry name" value="Peptidase_S1C"/>
</dbReference>